<evidence type="ECO:0000256" key="1">
    <source>
        <dbReference type="SAM" id="MobiDB-lite"/>
    </source>
</evidence>
<protein>
    <submittedName>
        <fullName evidence="2">Uncharacterized protein</fullName>
    </submittedName>
</protein>
<organism evidence="2 3">
    <name type="scientific">Adhaeribacter pallidiroseus</name>
    <dbReference type="NCBI Taxonomy" id="2072847"/>
    <lineage>
        <taxon>Bacteria</taxon>
        <taxon>Pseudomonadati</taxon>
        <taxon>Bacteroidota</taxon>
        <taxon>Cytophagia</taxon>
        <taxon>Cytophagales</taxon>
        <taxon>Hymenobacteraceae</taxon>
        <taxon>Adhaeribacter</taxon>
    </lineage>
</organism>
<keyword evidence="3" id="KW-1185">Reference proteome</keyword>
<dbReference type="RefSeq" id="WP_115372613.1">
    <property type="nucleotide sequence ID" value="NZ_QASA01000001.1"/>
</dbReference>
<dbReference type="Proteomes" id="UP000253919">
    <property type="component" value="Unassembled WGS sequence"/>
</dbReference>
<evidence type="ECO:0000313" key="3">
    <source>
        <dbReference type="Proteomes" id="UP000253919"/>
    </source>
</evidence>
<gene>
    <name evidence="2" type="ORF">AHMF7616_01884</name>
</gene>
<sequence>MDKIKLWLDSETKDYQEGILLLEKATKNRTLVSNLRRKENNANTAKLAYELGKIYATARIEAEANENPQISFVAIDEANQLNQEPLKLEQPVPNFPPGTPATGQNPEPPKEPEKVDAGTLAALQTIDQENRTLSLEEVDKKMQSLFNEKAMLSNTLADLATDEERAQTVKAIADKQEHYNQLAQAKQYFQEHGKFPEAEPVPNAENTEDKATLIEVRNRLRSSVSKAKKALEAKPDDVTKQEKLAKLEIELNAVEAKIKLVG</sequence>
<comment type="caution">
    <text evidence="2">The sequence shown here is derived from an EMBL/GenBank/DDBJ whole genome shotgun (WGS) entry which is preliminary data.</text>
</comment>
<name>A0A369QFS8_9BACT</name>
<dbReference type="OrthoDB" id="9850972at2"/>
<reference evidence="2 3" key="1">
    <citation type="submission" date="2018-04" db="EMBL/GenBank/DDBJ databases">
        <title>Adhaeribacter sp. HMF7616 genome sequencing and assembly.</title>
        <authorList>
            <person name="Kang H."/>
            <person name="Kang J."/>
            <person name="Cha I."/>
            <person name="Kim H."/>
            <person name="Joh K."/>
        </authorList>
    </citation>
    <scope>NUCLEOTIDE SEQUENCE [LARGE SCALE GENOMIC DNA]</scope>
    <source>
        <strain evidence="2 3">HMF7616</strain>
    </source>
</reference>
<feature type="region of interest" description="Disordered" evidence="1">
    <location>
        <begin position="88"/>
        <end position="114"/>
    </location>
</feature>
<proteinExistence type="predicted"/>
<accession>A0A369QFS8</accession>
<dbReference type="AlphaFoldDB" id="A0A369QFS8"/>
<dbReference type="EMBL" id="QASA01000001">
    <property type="protein sequence ID" value="RDC63282.1"/>
    <property type="molecule type" value="Genomic_DNA"/>
</dbReference>
<evidence type="ECO:0000313" key="2">
    <source>
        <dbReference type="EMBL" id="RDC63282.1"/>
    </source>
</evidence>